<protein>
    <submittedName>
        <fullName evidence="1">Uncharacterized protein</fullName>
    </submittedName>
</protein>
<accession>A0AAV4CCH6</accession>
<dbReference type="Proteomes" id="UP000735302">
    <property type="component" value="Unassembled WGS sequence"/>
</dbReference>
<name>A0AAV4CCH6_9GAST</name>
<proteinExistence type="predicted"/>
<dbReference type="EMBL" id="BLXT01006238">
    <property type="protein sequence ID" value="GFO30456.1"/>
    <property type="molecule type" value="Genomic_DNA"/>
</dbReference>
<comment type="caution">
    <text evidence="1">The sequence shown here is derived from an EMBL/GenBank/DDBJ whole genome shotgun (WGS) entry which is preliminary data.</text>
</comment>
<sequence>MKSKSPPPWADMSAIARGKMTGLAGRVGEDFKTRTGDMVIGSLIDRFKMGPDADDDDDNGDAETIGLCIPLGGACWTLGTKGHSGDSHCCA</sequence>
<reference evidence="1 2" key="1">
    <citation type="journal article" date="2021" name="Elife">
        <title>Chloroplast acquisition without the gene transfer in kleptoplastic sea slugs, Plakobranchus ocellatus.</title>
        <authorList>
            <person name="Maeda T."/>
            <person name="Takahashi S."/>
            <person name="Yoshida T."/>
            <person name="Shimamura S."/>
            <person name="Takaki Y."/>
            <person name="Nagai Y."/>
            <person name="Toyoda A."/>
            <person name="Suzuki Y."/>
            <person name="Arimoto A."/>
            <person name="Ishii H."/>
            <person name="Satoh N."/>
            <person name="Nishiyama T."/>
            <person name="Hasebe M."/>
            <person name="Maruyama T."/>
            <person name="Minagawa J."/>
            <person name="Obokata J."/>
            <person name="Shigenobu S."/>
        </authorList>
    </citation>
    <scope>NUCLEOTIDE SEQUENCE [LARGE SCALE GENOMIC DNA]</scope>
</reference>
<dbReference type="AlphaFoldDB" id="A0AAV4CCH6"/>
<evidence type="ECO:0000313" key="1">
    <source>
        <dbReference type="EMBL" id="GFO30456.1"/>
    </source>
</evidence>
<keyword evidence="2" id="KW-1185">Reference proteome</keyword>
<gene>
    <name evidence="1" type="ORF">PoB_005696100</name>
</gene>
<evidence type="ECO:0000313" key="2">
    <source>
        <dbReference type="Proteomes" id="UP000735302"/>
    </source>
</evidence>
<organism evidence="1 2">
    <name type="scientific">Plakobranchus ocellatus</name>
    <dbReference type="NCBI Taxonomy" id="259542"/>
    <lineage>
        <taxon>Eukaryota</taxon>
        <taxon>Metazoa</taxon>
        <taxon>Spiralia</taxon>
        <taxon>Lophotrochozoa</taxon>
        <taxon>Mollusca</taxon>
        <taxon>Gastropoda</taxon>
        <taxon>Heterobranchia</taxon>
        <taxon>Euthyneura</taxon>
        <taxon>Panpulmonata</taxon>
        <taxon>Sacoglossa</taxon>
        <taxon>Placobranchoidea</taxon>
        <taxon>Plakobranchidae</taxon>
        <taxon>Plakobranchus</taxon>
    </lineage>
</organism>